<evidence type="ECO:0000313" key="4">
    <source>
        <dbReference type="EMBL" id="SFO21884.1"/>
    </source>
</evidence>
<dbReference type="EMBL" id="FOVI01000027">
    <property type="protein sequence ID" value="SFO21884.1"/>
    <property type="molecule type" value="Genomic_DNA"/>
</dbReference>
<evidence type="ECO:0000256" key="1">
    <source>
        <dbReference type="ARBA" id="ARBA00022729"/>
    </source>
</evidence>
<dbReference type="Proteomes" id="UP000199036">
    <property type="component" value="Unassembled WGS sequence"/>
</dbReference>
<feature type="domain" description="Secretion system C-terminal sorting" evidence="3">
    <location>
        <begin position="389"/>
        <end position="456"/>
    </location>
</feature>
<keyword evidence="1 2" id="KW-0732">Signal</keyword>
<dbReference type="Gene3D" id="2.130.10.80">
    <property type="entry name" value="Galactose oxidase/kelch, beta-propeller"/>
    <property type="match status" value="1"/>
</dbReference>
<dbReference type="NCBIfam" id="TIGR04183">
    <property type="entry name" value="Por_Secre_tail"/>
    <property type="match status" value="1"/>
</dbReference>
<sequence length="457" mass="49288">MVKKVLILLLISTKAFCQVQIGQDIHGEGNFSNVVLSSYGNIVAVSDTSQGNATKVYEDISGVWSQIGQNIPIRGFSVSLSSFGNIVAVGDNLNNNVNGIKAGAVGVYEFDMGIWKQKGQTIHGKSVEEQSGFSVSLSSNGNTVAIGAPYKDWQGNFNSPEGVTRVYNFNNISKTWNQVGQDINGNGWGYYSGTSVSLSADGNVLAVGTIFESSSGVVRVYRNVNGVWTQIGQTIKGDGTGDRFGRSVSLSSDGTIIAIGGYRNNGNGLYKGHVRVYKNISNVWTQIGSDIYGQTDYEQFGFDVSLSSDGSTVAIGALMESPNTITGGTRIYKNISNVWTKIHNDINFGYYVSLSANGERVAVKRHGTTKVFDLRSASNNAFSENDFSIYPNPATDILNITINENLILEKVTFYNTLGQVVKVANDTTVNISNLSSGLYFVEVYTNIGKAVKKLIIK</sequence>
<dbReference type="InterPro" id="IPR037293">
    <property type="entry name" value="Gal_Oxidase_central_sf"/>
</dbReference>
<feature type="signal peptide" evidence="2">
    <location>
        <begin position="1"/>
        <end position="17"/>
    </location>
</feature>
<dbReference type="RefSeq" id="WP_177205798.1">
    <property type="nucleotide sequence ID" value="NZ_FOVI01000027.1"/>
</dbReference>
<organism evidence="4 5">
    <name type="scientific">Paenimyroides ummariense</name>
    <dbReference type="NCBI Taxonomy" id="913024"/>
    <lineage>
        <taxon>Bacteria</taxon>
        <taxon>Pseudomonadati</taxon>
        <taxon>Bacteroidota</taxon>
        <taxon>Flavobacteriia</taxon>
        <taxon>Flavobacteriales</taxon>
        <taxon>Flavobacteriaceae</taxon>
        <taxon>Paenimyroides</taxon>
    </lineage>
</organism>
<name>A0A1I5FDQ5_9FLAO</name>
<dbReference type="SUPFAM" id="SSF50965">
    <property type="entry name" value="Galactose oxidase, central domain"/>
    <property type="match status" value="1"/>
</dbReference>
<evidence type="ECO:0000256" key="2">
    <source>
        <dbReference type="SAM" id="SignalP"/>
    </source>
</evidence>
<dbReference type="Pfam" id="PF14312">
    <property type="entry name" value="FG-GAP_2"/>
    <property type="match status" value="1"/>
</dbReference>
<dbReference type="InterPro" id="IPR026444">
    <property type="entry name" value="Secre_tail"/>
</dbReference>
<evidence type="ECO:0000313" key="5">
    <source>
        <dbReference type="Proteomes" id="UP000199036"/>
    </source>
</evidence>
<dbReference type="PANTHER" id="PTHR36220">
    <property type="entry name" value="UNNAMED PRODUCT"/>
    <property type="match status" value="1"/>
</dbReference>
<accession>A0A1I5FDQ5</accession>
<dbReference type="InterPro" id="IPR013517">
    <property type="entry name" value="FG-GAP"/>
</dbReference>
<gene>
    <name evidence="4" type="ORF">SAMN05421741_12715</name>
</gene>
<reference evidence="5" key="1">
    <citation type="submission" date="2016-10" db="EMBL/GenBank/DDBJ databases">
        <authorList>
            <person name="Varghese N."/>
            <person name="Submissions S."/>
        </authorList>
    </citation>
    <scope>NUCLEOTIDE SEQUENCE [LARGE SCALE GENOMIC DNA]</scope>
    <source>
        <strain evidence="5">DS-12</strain>
    </source>
</reference>
<proteinExistence type="predicted"/>
<feature type="chain" id="PRO_5011544320" evidence="2">
    <location>
        <begin position="18"/>
        <end position="457"/>
    </location>
</feature>
<dbReference type="Pfam" id="PF18962">
    <property type="entry name" value="Por_Secre_tail"/>
    <property type="match status" value="1"/>
</dbReference>
<protein>
    <submittedName>
        <fullName evidence="4">Por secretion system C-terminal sorting domain-containing protein</fullName>
    </submittedName>
</protein>
<evidence type="ECO:0000259" key="3">
    <source>
        <dbReference type="Pfam" id="PF18962"/>
    </source>
</evidence>
<dbReference type="InterPro" id="IPR011043">
    <property type="entry name" value="Gal_Oxase/kelch_b-propeller"/>
</dbReference>
<dbReference type="STRING" id="913024.SAMN05421741_12715"/>
<keyword evidence="5" id="KW-1185">Reference proteome</keyword>
<dbReference type="PANTHER" id="PTHR36220:SF1">
    <property type="entry name" value="GAMMA TUBULIN COMPLEX COMPONENT C-TERMINAL DOMAIN-CONTAINING PROTEIN"/>
    <property type="match status" value="1"/>
</dbReference>
<dbReference type="AlphaFoldDB" id="A0A1I5FDQ5"/>